<protein>
    <submittedName>
        <fullName evidence="2">Uncharacterized protein</fullName>
    </submittedName>
</protein>
<dbReference type="Proteomes" id="UP000284842">
    <property type="component" value="Unassembled WGS sequence"/>
</dbReference>
<keyword evidence="3" id="KW-1185">Reference proteome</keyword>
<organism evidence="2 3">
    <name type="scientific">Panaeolus cyanescens</name>
    <dbReference type="NCBI Taxonomy" id="181874"/>
    <lineage>
        <taxon>Eukaryota</taxon>
        <taxon>Fungi</taxon>
        <taxon>Dikarya</taxon>
        <taxon>Basidiomycota</taxon>
        <taxon>Agaricomycotina</taxon>
        <taxon>Agaricomycetes</taxon>
        <taxon>Agaricomycetidae</taxon>
        <taxon>Agaricales</taxon>
        <taxon>Agaricineae</taxon>
        <taxon>Galeropsidaceae</taxon>
        <taxon>Panaeolus</taxon>
    </lineage>
</organism>
<name>A0A409WYS7_9AGAR</name>
<gene>
    <name evidence="2" type="ORF">CVT24_001194</name>
</gene>
<evidence type="ECO:0000313" key="2">
    <source>
        <dbReference type="EMBL" id="PPQ83675.1"/>
    </source>
</evidence>
<evidence type="ECO:0000256" key="1">
    <source>
        <dbReference type="SAM" id="MobiDB-lite"/>
    </source>
</evidence>
<comment type="caution">
    <text evidence="2">The sequence shown here is derived from an EMBL/GenBank/DDBJ whole genome shotgun (WGS) entry which is preliminary data.</text>
</comment>
<feature type="compositionally biased region" description="Basic and acidic residues" evidence="1">
    <location>
        <begin position="619"/>
        <end position="632"/>
    </location>
</feature>
<proteinExistence type="predicted"/>
<dbReference type="AlphaFoldDB" id="A0A409WYS7"/>
<dbReference type="EMBL" id="NHTK01005003">
    <property type="protein sequence ID" value="PPQ83675.1"/>
    <property type="molecule type" value="Genomic_DNA"/>
</dbReference>
<sequence>MEFQNGNILASRNPDKPLTGVDGLVAVHLAHQGRHYVISSPNQKHIPLPPIGRRQVGLKANFRYGLEDHSQWPQFVVPKYKHLVTIPRKTTDSTDPLHIIWWDPRPADFIPSSTGIVSGLGTISQLRLQQLETVMGILSQSVTEFTTSTPTPSDDVLESFSKLQKQMEYAMRSLQNHKRSFSETAFNVTEFQRRFLELHGFFSFMKFFRNRSGGALASADNVMGGFTNEAEMAQAMFDARVPVWYVEEWDGSPLLRNILAVVDIAMPNLSIVMSDHDPPFPRALDVEMTSENRYGFIYTHAAERFISGDSFSSGISSLPTNSSAVASSSSRRQRPLETGLSPFKPLDSPYAPYTIPAWITALEAVHNSQANIANTSRNGTQYMLPDPGLFIGSPHMQRYLKTFLQIRHAWFSAIAHGHGGSPLFSDEWLLLLNMDVTKPPPTGNTKKAQQQRSVWEKLHLKSNVLNQGVAINSELEPFGDPDWDGQYYPGDTEIPPNVVRNIFWWIYEYNFTEELIVLDVRLTSAIHRDPKRRPAGILHRREMEFIAPCFGSSPTSFFKHAAIINQNLGLAANDVRERLPQIPDDEKIVFTLTLFQVRVSFVTLPNESDGLSDDNTYMDDIKDKETDSHPVDGLETTS</sequence>
<reference evidence="2 3" key="1">
    <citation type="journal article" date="2018" name="Evol. Lett.">
        <title>Horizontal gene cluster transfer increased hallucinogenic mushroom diversity.</title>
        <authorList>
            <person name="Reynolds H.T."/>
            <person name="Vijayakumar V."/>
            <person name="Gluck-Thaler E."/>
            <person name="Korotkin H.B."/>
            <person name="Matheny P.B."/>
            <person name="Slot J.C."/>
        </authorList>
    </citation>
    <scope>NUCLEOTIDE SEQUENCE [LARGE SCALE GENOMIC DNA]</scope>
    <source>
        <strain evidence="2 3">2629</strain>
    </source>
</reference>
<dbReference type="InParanoid" id="A0A409WYS7"/>
<evidence type="ECO:0000313" key="3">
    <source>
        <dbReference type="Proteomes" id="UP000284842"/>
    </source>
</evidence>
<dbReference type="OrthoDB" id="2634326at2759"/>
<accession>A0A409WYS7</accession>
<feature type="region of interest" description="Disordered" evidence="1">
    <location>
        <begin position="612"/>
        <end position="638"/>
    </location>
</feature>